<evidence type="ECO:0000313" key="15">
    <source>
        <dbReference type="EMBL" id="KAL2718496.1"/>
    </source>
</evidence>
<evidence type="ECO:0000256" key="10">
    <source>
        <dbReference type="ARBA" id="ARBA00023303"/>
    </source>
</evidence>
<dbReference type="GO" id="GO:0034220">
    <property type="term" value="P:monoatomic ion transmembrane transport"/>
    <property type="evidence" value="ECO:0007669"/>
    <property type="project" value="UniProtKB-KW"/>
</dbReference>
<dbReference type="Proteomes" id="UP001607302">
    <property type="component" value="Unassembled WGS sequence"/>
</dbReference>
<evidence type="ECO:0000256" key="1">
    <source>
        <dbReference type="ARBA" id="ARBA00004141"/>
    </source>
</evidence>
<evidence type="ECO:0000256" key="11">
    <source>
        <dbReference type="PROSITE-ProRule" id="PRU00023"/>
    </source>
</evidence>
<keyword evidence="9 13" id="KW-0472">Membrane</keyword>
<dbReference type="PANTHER" id="PTHR47143:SF4">
    <property type="entry name" value="TRANSIENT RECEPTOR POTENTIAL CATION CHANNEL PROTEIN PAINLESS"/>
    <property type="match status" value="1"/>
</dbReference>
<feature type="domain" description="Ion transport" evidence="14">
    <location>
        <begin position="548"/>
        <end position="780"/>
    </location>
</feature>
<sequence length="948" mass="108417">MMKEHRFLNEDTTTSPEMRQATTEAQKSLTRVDVSRNCFEVSYRKAKMDLEEEALQMHLLREYNQPVAGIQILYKLLMESLRVNDLRSFKNLLGQTSKKQQSIVNVNYVYPNRSEETLLDVACKSGRSEFVELLLENGANPNRVNEAHNRSPIHFAVENGHVTTLKVLLSNRMINPNIEAAQQTALHIAVRKNHLECAELLLENGASPNIPNNKGLTALHLAAMKGQIDMVNVIQQKSKQSLDLDSYKDYNGQTTREVLKKKLPNVILPPARTRDLSVHNLRYFLNANDEINFLRCLEKFNNDSLINDINDLLEMAAERNFYEIVKELLGRTHGNTPDLSKAAIIAVQQANCDILRELLKHDSELANELIIDACLELGMPEKQRSDVTDRLKCLKLILDQDNVDVRCTDNKGNTPLHYAARAGSREAVSLLLEKGSYIGHMNKFNVPPIADIPLNTLVEYFDDCLQTRKERTNEYTIEFNYRCLMPHDTSHTRDRSAKSSYVSPKYCEMDTLRYMSENSALKYLLKHPLLSSFLHLKWYRIRHLFYLNFAFYVIFYILLNTYILRMTYGITSNETDTKVNESNDKELKYIVYPGWQRGDLLWIMTFVALFFLAIREIIQLVSSPCYYISSLENWLEMILIILGSCVLNGAGPEVGAVAILVSAWEVVILIGQYPRMSTGIQMFKTVSWNFMRFLFLYAFLILAFALAFFTLFKDGGDENFPDPGHSLFKTIIMLTGEFDANDIPFMSHPVLSRFVFVLFVFLIAIVLFNLLNGLAVSDTADILGKAELIGLISRIRLISYIENVTTGTPFLYKSRFLSGISSYMCNPFGFLVKRIFLFPNYLKDGKLVVKSHDNFEVCCPDNCYGKCLSPNVSNTDSPILRIDSYVVKKAKEILLRKKQISENEKIFVVLEQMVEKLATIESTLNTVKCAMENNNLNIEIQDPVQESM</sequence>
<evidence type="ECO:0000256" key="2">
    <source>
        <dbReference type="ARBA" id="ARBA00022448"/>
    </source>
</evidence>
<keyword evidence="10" id="KW-0407">Ion channel</keyword>
<evidence type="ECO:0000259" key="14">
    <source>
        <dbReference type="Pfam" id="PF00520"/>
    </source>
</evidence>
<evidence type="ECO:0000256" key="7">
    <source>
        <dbReference type="ARBA" id="ARBA00023043"/>
    </source>
</evidence>
<dbReference type="Gene3D" id="1.10.287.70">
    <property type="match status" value="1"/>
</dbReference>
<dbReference type="GO" id="GO:0034703">
    <property type="term" value="C:cation channel complex"/>
    <property type="evidence" value="ECO:0007669"/>
    <property type="project" value="UniProtKB-ARBA"/>
</dbReference>
<feature type="transmembrane region" description="Helical" evidence="13">
    <location>
        <begin position="544"/>
        <end position="564"/>
    </location>
</feature>
<gene>
    <name evidence="15" type="ORF">V1478_012372</name>
</gene>
<dbReference type="SUPFAM" id="SSF48403">
    <property type="entry name" value="Ankyrin repeat"/>
    <property type="match status" value="2"/>
</dbReference>
<evidence type="ECO:0000256" key="12">
    <source>
        <dbReference type="SAM" id="MobiDB-lite"/>
    </source>
</evidence>
<protein>
    <submittedName>
        <fullName evidence="15">Transient receptor potential cation channel protein painless-like</fullName>
    </submittedName>
</protein>
<keyword evidence="8" id="KW-0406">Ion transport</keyword>
<keyword evidence="3" id="KW-0716">Sensory transduction</keyword>
<feature type="transmembrane region" description="Helical" evidence="13">
    <location>
        <begin position="694"/>
        <end position="712"/>
    </location>
</feature>
<feature type="transmembrane region" description="Helical" evidence="13">
    <location>
        <begin position="600"/>
        <end position="621"/>
    </location>
</feature>
<dbReference type="InterPro" id="IPR036770">
    <property type="entry name" value="Ankyrin_rpt-contain_sf"/>
</dbReference>
<feature type="repeat" description="ANK" evidence="11">
    <location>
        <begin position="148"/>
        <end position="171"/>
    </location>
</feature>
<dbReference type="InterPro" id="IPR052076">
    <property type="entry name" value="TRP_cation_channel"/>
</dbReference>
<accession>A0ABD2AD10</accession>
<evidence type="ECO:0000313" key="16">
    <source>
        <dbReference type="Proteomes" id="UP001607302"/>
    </source>
</evidence>
<evidence type="ECO:0000256" key="3">
    <source>
        <dbReference type="ARBA" id="ARBA00022606"/>
    </source>
</evidence>
<dbReference type="PROSITE" id="PS50297">
    <property type="entry name" value="ANK_REP_REGION"/>
    <property type="match status" value="5"/>
</dbReference>
<evidence type="ECO:0000256" key="9">
    <source>
        <dbReference type="ARBA" id="ARBA00023136"/>
    </source>
</evidence>
<dbReference type="PANTHER" id="PTHR47143">
    <property type="entry name" value="TRANSIENT RECEPTOR POTENTIAL CATION CHANNEL PROTEIN PAINLESS"/>
    <property type="match status" value="1"/>
</dbReference>
<dbReference type="EMBL" id="JAUDFV010000152">
    <property type="protein sequence ID" value="KAL2718496.1"/>
    <property type="molecule type" value="Genomic_DNA"/>
</dbReference>
<feature type="repeat" description="ANK" evidence="11">
    <location>
        <begin position="411"/>
        <end position="443"/>
    </location>
</feature>
<evidence type="ECO:0000256" key="8">
    <source>
        <dbReference type="ARBA" id="ARBA00023065"/>
    </source>
</evidence>
<keyword evidence="2" id="KW-0813">Transport</keyword>
<dbReference type="Gene3D" id="1.25.40.20">
    <property type="entry name" value="Ankyrin repeat-containing domain"/>
    <property type="match status" value="2"/>
</dbReference>
<feature type="repeat" description="ANK" evidence="11">
    <location>
        <begin position="114"/>
        <end position="146"/>
    </location>
</feature>
<evidence type="ECO:0000256" key="5">
    <source>
        <dbReference type="ARBA" id="ARBA00022737"/>
    </source>
</evidence>
<reference evidence="15 16" key="1">
    <citation type="journal article" date="2024" name="Ann. Entomol. Soc. Am.">
        <title>Genomic analyses of the southern and eastern yellowjacket wasps (Hymenoptera: Vespidae) reveal evolutionary signatures of social life.</title>
        <authorList>
            <person name="Catto M.A."/>
            <person name="Caine P.B."/>
            <person name="Orr S.E."/>
            <person name="Hunt B.G."/>
            <person name="Goodisman M.A.D."/>
        </authorList>
    </citation>
    <scope>NUCLEOTIDE SEQUENCE [LARGE SCALE GENOMIC DNA]</scope>
    <source>
        <strain evidence="15">233</strain>
        <tissue evidence="15">Head and thorax</tissue>
    </source>
</reference>
<dbReference type="AlphaFoldDB" id="A0ABD2AD10"/>
<dbReference type="InterPro" id="IPR002110">
    <property type="entry name" value="Ankyrin_rpt"/>
</dbReference>
<dbReference type="Pfam" id="PF00520">
    <property type="entry name" value="Ion_trans"/>
    <property type="match status" value="1"/>
</dbReference>
<keyword evidence="4 13" id="KW-0812">Transmembrane</keyword>
<feature type="transmembrane region" description="Helical" evidence="13">
    <location>
        <begin position="633"/>
        <end position="650"/>
    </location>
</feature>
<feature type="region of interest" description="Disordered" evidence="12">
    <location>
        <begin position="1"/>
        <end position="27"/>
    </location>
</feature>
<feature type="repeat" description="ANK" evidence="11">
    <location>
        <begin position="214"/>
        <end position="234"/>
    </location>
</feature>
<proteinExistence type="predicted"/>
<feature type="repeat" description="ANK" evidence="11">
    <location>
        <begin position="181"/>
        <end position="213"/>
    </location>
</feature>
<evidence type="ECO:0000256" key="4">
    <source>
        <dbReference type="ARBA" id="ARBA00022692"/>
    </source>
</evidence>
<feature type="compositionally biased region" description="Polar residues" evidence="12">
    <location>
        <begin position="10"/>
        <end position="27"/>
    </location>
</feature>
<organism evidence="15 16">
    <name type="scientific">Vespula squamosa</name>
    <name type="common">Southern yellow jacket</name>
    <name type="synonym">Wasp</name>
    <dbReference type="NCBI Taxonomy" id="30214"/>
    <lineage>
        <taxon>Eukaryota</taxon>
        <taxon>Metazoa</taxon>
        <taxon>Ecdysozoa</taxon>
        <taxon>Arthropoda</taxon>
        <taxon>Hexapoda</taxon>
        <taxon>Insecta</taxon>
        <taxon>Pterygota</taxon>
        <taxon>Neoptera</taxon>
        <taxon>Endopterygota</taxon>
        <taxon>Hymenoptera</taxon>
        <taxon>Apocrita</taxon>
        <taxon>Aculeata</taxon>
        <taxon>Vespoidea</taxon>
        <taxon>Vespidae</taxon>
        <taxon>Vespinae</taxon>
        <taxon>Vespula</taxon>
    </lineage>
</organism>
<evidence type="ECO:0000256" key="6">
    <source>
        <dbReference type="ARBA" id="ARBA00022989"/>
    </source>
</evidence>
<keyword evidence="5" id="KW-0677">Repeat</keyword>
<keyword evidence="6 13" id="KW-1133">Transmembrane helix</keyword>
<dbReference type="Pfam" id="PF12796">
    <property type="entry name" value="Ank_2"/>
    <property type="match status" value="3"/>
</dbReference>
<comment type="caution">
    <text evidence="15">The sequence shown here is derived from an EMBL/GenBank/DDBJ whole genome shotgun (WGS) entry which is preliminary data.</text>
</comment>
<feature type="transmembrane region" description="Helical" evidence="13">
    <location>
        <begin position="754"/>
        <end position="775"/>
    </location>
</feature>
<dbReference type="PROSITE" id="PS50088">
    <property type="entry name" value="ANK_REPEAT"/>
    <property type="match status" value="5"/>
</dbReference>
<keyword evidence="7 11" id="KW-0040">ANK repeat</keyword>
<dbReference type="SMART" id="SM00248">
    <property type="entry name" value="ANK"/>
    <property type="match status" value="6"/>
</dbReference>
<comment type="subcellular location">
    <subcellularLocation>
        <location evidence="1">Membrane</location>
        <topology evidence="1">Multi-pass membrane protein</topology>
    </subcellularLocation>
</comment>
<dbReference type="InterPro" id="IPR005821">
    <property type="entry name" value="Ion_trans_dom"/>
</dbReference>
<name>A0ABD2AD10_VESSQ</name>
<keyword evidence="16" id="KW-1185">Reference proteome</keyword>
<evidence type="ECO:0000256" key="13">
    <source>
        <dbReference type="SAM" id="Phobius"/>
    </source>
</evidence>